<comment type="caution">
    <text evidence="1">The sequence shown here is derived from an EMBL/GenBank/DDBJ whole genome shotgun (WGS) entry which is preliminary data.</text>
</comment>
<reference evidence="1" key="1">
    <citation type="submission" date="2020-03" db="EMBL/GenBank/DDBJ databases">
        <authorList>
            <person name="Weist P."/>
        </authorList>
    </citation>
    <scope>NUCLEOTIDE SEQUENCE</scope>
</reference>
<accession>A0A9N7U2Q6</accession>
<evidence type="ECO:0000313" key="1">
    <source>
        <dbReference type="EMBL" id="CAB1422248.1"/>
    </source>
</evidence>
<dbReference type="PANTHER" id="PTHR45912">
    <property type="entry name" value="CILIA- AND FLAGELLA-ASSOCIATED PROTEIN 47"/>
    <property type="match status" value="1"/>
</dbReference>
<dbReference type="Gene3D" id="2.60.40.10">
    <property type="entry name" value="Immunoglobulins"/>
    <property type="match status" value="3"/>
</dbReference>
<evidence type="ECO:0000313" key="2">
    <source>
        <dbReference type="Proteomes" id="UP001153269"/>
    </source>
</evidence>
<dbReference type="GO" id="GO:0005929">
    <property type="term" value="C:cilium"/>
    <property type="evidence" value="ECO:0007669"/>
    <property type="project" value="TreeGrafter"/>
</dbReference>
<protein>
    <recommendedName>
        <fullName evidence="3">Abnormal spindle-like microcephaly-associated protein ASH domain-containing protein</fullName>
    </recommendedName>
</protein>
<dbReference type="EMBL" id="CADEAL010000570">
    <property type="protein sequence ID" value="CAB1422248.1"/>
    <property type="molecule type" value="Genomic_DNA"/>
</dbReference>
<organism evidence="1 2">
    <name type="scientific">Pleuronectes platessa</name>
    <name type="common">European plaice</name>
    <dbReference type="NCBI Taxonomy" id="8262"/>
    <lineage>
        <taxon>Eukaryota</taxon>
        <taxon>Metazoa</taxon>
        <taxon>Chordata</taxon>
        <taxon>Craniata</taxon>
        <taxon>Vertebrata</taxon>
        <taxon>Euteleostomi</taxon>
        <taxon>Actinopterygii</taxon>
        <taxon>Neopterygii</taxon>
        <taxon>Teleostei</taxon>
        <taxon>Neoteleostei</taxon>
        <taxon>Acanthomorphata</taxon>
        <taxon>Carangaria</taxon>
        <taxon>Pleuronectiformes</taxon>
        <taxon>Pleuronectoidei</taxon>
        <taxon>Pleuronectidae</taxon>
        <taxon>Pleuronectes</taxon>
    </lineage>
</organism>
<dbReference type="Proteomes" id="UP001153269">
    <property type="component" value="Unassembled WGS sequence"/>
</dbReference>
<proteinExistence type="predicted"/>
<gene>
    <name evidence="1" type="ORF">PLEPLA_LOCUS10137</name>
</gene>
<sequence>MMGQNVDLLCVLQNLCPELPVNFHFRKLAHFITEPFRGTIGPGQSQEVVLSFTARQQGSFQLCQMLDVLGHVHQSSDNTAVTEFKLRSFHTVALQLSALCCSETVPKPNPDTIPAVTKTLVPHLGFSLVIWLGSLRWSRDRGINRFTQTSSYSSCKHGCREQRGEMLDNRKKCYRSCPGKKTSIPLQFKNQASEVMSAVPSNSQEVADCSRTLTAQEFYQVVIGPLFLDFGEVCVQSMCVQKLELTNHLSVYIWVQLEMDGPELQGSSPLSHVLPPCSHSTLPLTFQCNKLGHFHRTVSYTVNQQHPGQILVQAQVVPLALELSTNLLVIRSAPPLLAQSGYRSSVTLRNHRNHAAEFTWRPIVRENGVLFSIRPATGTVEPYRELDCDVVWHPSFSSPADGDFDLCVHEGNTQRLHCVAKVESTSVQLGETQVMFGSVPLNMPSIRTAILHNTGQSHAYYQVLDVCPLPGLVVGPYEGVVPSRGQAVLKIHFTPDAVIRFDTRVEIALRGMKSIELRVGGSVEPPNLDISVSLFQFHGVHAGSRRVIPFTLTNCSSAAARVTFNLSPYADFSLQLPQPSHKKEPGVSVMEVQGYQTKDCSLIFSPTQAASLRLRPASDGQRSEMAHWSSVSLPYSVLCFHLLLSVSGQLEAHGPATQPLCQHGSTTVPVHTGHSAVCSTGNVPVKLQLHVEPWASQSDVHTKTVELKACNTAPTEDRRECELCTVTPSSGRLGPSQSICVEVSIRPEAIRTASDRLIKLSLPLYLGDKDGERGEEEKERQPYRELAITITVQRPSITFHPPQILLCPVPLETMQCQTHPSGCGISKWDQDIS</sequence>
<keyword evidence="2" id="KW-1185">Reference proteome</keyword>
<dbReference type="GO" id="GO:0007288">
    <property type="term" value="P:sperm axoneme assembly"/>
    <property type="evidence" value="ECO:0007669"/>
    <property type="project" value="TreeGrafter"/>
</dbReference>
<evidence type="ECO:0008006" key="3">
    <source>
        <dbReference type="Google" id="ProtNLM"/>
    </source>
</evidence>
<dbReference type="AlphaFoldDB" id="A0A9N7U2Q6"/>
<name>A0A9N7U2Q6_PLEPL</name>
<dbReference type="InterPro" id="IPR013783">
    <property type="entry name" value="Ig-like_fold"/>
</dbReference>
<dbReference type="PANTHER" id="PTHR45912:SF3">
    <property type="entry name" value="CILIA- AND FLAGELLA-ASSOCIATED PROTEIN 47"/>
    <property type="match status" value="1"/>
</dbReference>